<evidence type="ECO:0000313" key="5">
    <source>
        <dbReference type="Proteomes" id="UP000816034"/>
    </source>
</evidence>
<dbReference type="EMBL" id="PYSW02000023">
    <property type="protein sequence ID" value="KAG2382690.1"/>
    <property type="molecule type" value="Genomic_DNA"/>
</dbReference>
<feature type="compositionally biased region" description="Low complexity" evidence="2">
    <location>
        <begin position="166"/>
        <end position="187"/>
    </location>
</feature>
<keyword evidence="1" id="KW-0808">Transferase</keyword>
<dbReference type="GO" id="GO:0003968">
    <property type="term" value="F:RNA-directed RNA polymerase activity"/>
    <property type="evidence" value="ECO:0007669"/>
    <property type="project" value="UniProtKB-KW"/>
</dbReference>
<sequence length="1254" mass="142515">MLNPHSPSASNQTVSQLLTPSVQIFLNGVIEDQDFKPQQGFLQTKHRNIIQYPSQINENDLSNYDLFCGTRGHRNDLLAFRKIFLVPKDGLRFNLRKGEFTGEDTRSGSSKIYHLLLVPKAQTMNWTMATSGGGSCVASHGSVLSAPFAITYDRKPTGLNRDDDAASVASSSSVGSLSSPSVISTPSPLSSSGLVSYNYYTPSPTAGIPTQFSPSMMMMPTTTNQQQPQFGVLGTNNVQQQPQLTTHMMMPVPMSMYQHQQQSLLPNVGTPTMTMMENHSQQQPTTVHRLNGMNSPQVTFQGFNTPMQPTSFESQSSLPSTHGTPSKNTGVPQQKASPHTPPRTPPSRELVTPPILTSSPSLESTPGVNSSSKQTTQLYFDAPSELRATFASTSTAAEPSMYLEACRLPNYDTYAFALNDQARLPSTYEHLINNTKLGKQLTITNQQHLVKGLFTVESEQFKDSLFIEQKYPLVMQVSENGEQILLPKDCKMCFERSSNRISRIFRDMSLCSCLLFVSFFNLRNFEKEERKKSELEESDEKEKLKKFCIDGIKLENGRTYTFFATSNSGISGNTALFIDCTCLNIPHVFKLLGDFSESMKSGDRKFNGRVGLNIGTSVKSNIQLEQGQYYVSTTDDKEYPGVDGINAIEEEFFKSILKCLTSEGVILMDQEEIENTTSFQGRVLGIKGMFQMIPTKVWNELFVKKHRLNPNVKVYIRASTVKFAAESRIYNYFDVLNVSSPKSIGNISRNTIKFLCRKSTKPQEIEKYFLENYKQYLNELCQGALDREYLLKRIFIDDDSDYGYETKIVRAALENGETFETNPFLIDKIKQKIINERMIRLGKKLQGQIKYPDLLNLKGVIDESEFLQDDEVLIASSKFKATPYVVVFRNPIAHANDFLKLKVVSAPIENEFLNRVRESIVFPKLKGKKGPHQFLSSGDLDGDLYSILTDPNLIKLLDKPFNRMDYEQLAKDYVKPSQKPKPVTDVGESRKDQARFFIEYTPKIGLFYTALTNDLYLNNLSENDRKKYALFFSLSIDAVKHGSVILQDPKSYDSLDFMDLFTDDMLESDVIFDEQILTKIKPFEQELIRMIYGSIQLLKNKFSDSHKVDSRYSIDVDIRDSNELKEAFIEWEKINRDSRSERRDLLSQVYGKKQHKQWLKSKMTRVANYILPGTLDTTPSLAVRIHSTYFRDNELNTNVEKATTWLNQAIAHPDEKMRKKMVRFVYLVCYKWLSIRRIQQGNFLSFGVCKYSNQ</sequence>
<dbReference type="RefSeq" id="XP_044548369.1">
    <property type="nucleotide sequence ID" value="XM_044695002.1"/>
</dbReference>
<dbReference type="InterPro" id="IPR057596">
    <property type="entry name" value="RDRP_core"/>
</dbReference>
<dbReference type="Proteomes" id="UP000816034">
    <property type="component" value="Unassembled WGS sequence"/>
</dbReference>
<evidence type="ECO:0000313" key="4">
    <source>
        <dbReference type="EMBL" id="KAG2382690.1"/>
    </source>
</evidence>
<comment type="similarity">
    <text evidence="1">Belongs to the RdRP family.</text>
</comment>
<feature type="domain" description="RDRP core" evidence="3">
    <location>
        <begin position="496"/>
        <end position="1058"/>
    </location>
</feature>
<comment type="caution">
    <text evidence="4">The sequence shown here is derived from an EMBL/GenBank/DDBJ whole genome shotgun (WGS) entry which is preliminary data.</text>
</comment>
<evidence type="ECO:0000256" key="2">
    <source>
        <dbReference type="SAM" id="MobiDB-lite"/>
    </source>
</evidence>
<name>A0AA88GLZ9_NAELO</name>
<comment type="catalytic activity">
    <reaction evidence="1">
        <text>RNA(n) + a ribonucleoside 5'-triphosphate = RNA(n+1) + diphosphate</text>
        <dbReference type="Rhea" id="RHEA:21248"/>
        <dbReference type="Rhea" id="RHEA-COMP:14527"/>
        <dbReference type="Rhea" id="RHEA-COMP:17342"/>
        <dbReference type="ChEBI" id="CHEBI:33019"/>
        <dbReference type="ChEBI" id="CHEBI:61557"/>
        <dbReference type="ChEBI" id="CHEBI:140395"/>
        <dbReference type="EC" id="2.7.7.48"/>
    </reaction>
</comment>
<dbReference type="GO" id="GO:0031380">
    <property type="term" value="C:nuclear RNA-directed RNA polymerase complex"/>
    <property type="evidence" value="ECO:0007669"/>
    <property type="project" value="TreeGrafter"/>
</dbReference>
<keyword evidence="5" id="KW-1185">Reference proteome</keyword>
<feature type="region of interest" description="Disordered" evidence="2">
    <location>
        <begin position="162"/>
        <end position="187"/>
    </location>
</feature>
<proteinExistence type="inferred from homology"/>
<keyword evidence="1" id="KW-0548">Nucleotidyltransferase</keyword>
<dbReference type="GeneID" id="68097725"/>
<keyword evidence="1" id="KW-0696">RNA-directed RNA polymerase</keyword>
<dbReference type="GO" id="GO:0003723">
    <property type="term" value="F:RNA binding"/>
    <property type="evidence" value="ECO:0007669"/>
    <property type="project" value="UniProtKB-KW"/>
</dbReference>
<keyword evidence="1" id="KW-0694">RNA-binding</keyword>
<feature type="compositionally biased region" description="Polar residues" evidence="2">
    <location>
        <begin position="355"/>
        <end position="374"/>
    </location>
</feature>
<reference evidence="4 5" key="1">
    <citation type="journal article" date="2018" name="BMC Genomics">
        <title>The genome of Naegleria lovaniensis, the basis for a comparative approach to unravel pathogenicity factors of the human pathogenic amoeba N. fowleri.</title>
        <authorList>
            <person name="Liechti N."/>
            <person name="Schurch N."/>
            <person name="Bruggmann R."/>
            <person name="Wittwer M."/>
        </authorList>
    </citation>
    <scope>NUCLEOTIDE SEQUENCE [LARGE SCALE GENOMIC DNA]</scope>
    <source>
        <strain evidence="4 5">ATCC 30569</strain>
    </source>
</reference>
<feature type="region of interest" description="Disordered" evidence="2">
    <location>
        <begin position="292"/>
        <end position="374"/>
    </location>
</feature>
<evidence type="ECO:0000256" key="1">
    <source>
        <dbReference type="RuleBase" id="RU363098"/>
    </source>
</evidence>
<dbReference type="EC" id="2.7.7.48" evidence="1"/>
<dbReference type="GO" id="GO:0030422">
    <property type="term" value="P:siRNA processing"/>
    <property type="evidence" value="ECO:0007669"/>
    <property type="project" value="TreeGrafter"/>
</dbReference>
<evidence type="ECO:0000259" key="3">
    <source>
        <dbReference type="Pfam" id="PF05183"/>
    </source>
</evidence>
<gene>
    <name evidence="4" type="ORF">C9374_005270</name>
</gene>
<dbReference type="PANTHER" id="PTHR23079:SF55">
    <property type="entry name" value="RNA-DIRECTED RNA POLYMERASE"/>
    <property type="match status" value="1"/>
</dbReference>
<protein>
    <recommendedName>
        <fullName evidence="1">RNA-dependent RNA polymerase</fullName>
        <ecNumber evidence="1">2.7.7.48</ecNumber>
    </recommendedName>
</protein>
<dbReference type="PANTHER" id="PTHR23079">
    <property type="entry name" value="RNA-DEPENDENT RNA POLYMERASE"/>
    <property type="match status" value="1"/>
</dbReference>
<organism evidence="4 5">
    <name type="scientific">Naegleria lovaniensis</name>
    <name type="common">Amoeba</name>
    <dbReference type="NCBI Taxonomy" id="51637"/>
    <lineage>
        <taxon>Eukaryota</taxon>
        <taxon>Discoba</taxon>
        <taxon>Heterolobosea</taxon>
        <taxon>Tetramitia</taxon>
        <taxon>Eutetramitia</taxon>
        <taxon>Vahlkampfiidae</taxon>
        <taxon>Naegleria</taxon>
    </lineage>
</organism>
<dbReference type="InterPro" id="IPR007855">
    <property type="entry name" value="RDRP"/>
</dbReference>
<dbReference type="Pfam" id="PF05183">
    <property type="entry name" value="RdRP"/>
    <property type="match status" value="1"/>
</dbReference>
<dbReference type="AlphaFoldDB" id="A0AA88GLZ9"/>
<accession>A0AA88GLZ9</accession>
<feature type="compositionally biased region" description="Polar residues" evidence="2">
    <location>
        <begin position="292"/>
        <end position="336"/>
    </location>
</feature>